<keyword evidence="1" id="KW-0547">Nucleotide-binding</keyword>
<dbReference type="Gene3D" id="2.40.100.10">
    <property type="entry name" value="Cyclophilin-like"/>
    <property type="match status" value="1"/>
</dbReference>
<dbReference type="PANTHER" id="PTHR43309:SF3">
    <property type="entry name" value="5-OXOPROLINASE SUBUNIT C"/>
    <property type="match status" value="1"/>
</dbReference>
<dbReference type="SMART" id="SM00797">
    <property type="entry name" value="AHS2"/>
    <property type="match status" value="1"/>
</dbReference>
<dbReference type="OrthoDB" id="9768696at2"/>
<dbReference type="AlphaFoldDB" id="A0A1X0ANW6"/>
<dbReference type="InterPro" id="IPR029000">
    <property type="entry name" value="Cyclophilin-like_dom_sf"/>
</dbReference>
<evidence type="ECO:0000256" key="1">
    <source>
        <dbReference type="ARBA" id="ARBA00022741"/>
    </source>
</evidence>
<feature type="domain" description="Carboxyltransferase" evidence="4">
    <location>
        <begin position="25"/>
        <end position="289"/>
    </location>
</feature>
<sequence length="293" mass="30714">MTQLTVESVGVLALLQDRGRRGLGHLGVGQSGAADRASYDLANRLVGNQPGAPCIEVALGRMAFSVDAPALIAVTGAAVPVSCRGRSPGLNAAFPVRAGDRITLGVPAHGLRTYVAVRGGVLGDCVLGSMSWDTMAQLGTPPLRTGHVLSIGDLTTDWPATDFAPITQLQRSCMTLPLTLGPRDDWFSDEALDRLSRHEFTVTADADRVGIRLDGPPLPRRRGGELASEGVVLGALQVPTKGRPTLFLADRPVTGGYPVIGVVPRVAVDAAAQAVPGTRIRFAVRRPELNGNQ</sequence>
<dbReference type="GO" id="GO:0016787">
    <property type="term" value="F:hydrolase activity"/>
    <property type="evidence" value="ECO:0007669"/>
    <property type="project" value="UniProtKB-KW"/>
</dbReference>
<evidence type="ECO:0000313" key="6">
    <source>
        <dbReference type="Proteomes" id="UP000192448"/>
    </source>
</evidence>
<dbReference type="NCBIfam" id="TIGR00724">
    <property type="entry name" value="urea_amlyse_rel"/>
    <property type="match status" value="1"/>
</dbReference>
<name>A0A1X0ANW6_9MYCO</name>
<dbReference type="RefSeq" id="WP_083166567.1">
    <property type="nucleotide sequence ID" value="NZ_MVHF01000029.1"/>
</dbReference>
<protein>
    <recommendedName>
        <fullName evidence="4">Carboxyltransferase domain-containing protein</fullName>
    </recommendedName>
</protein>
<dbReference type="Pfam" id="PF02626">
    <property type="entry name" value="CT_A_B"/>
    <property type="match status" value="1"/>
</dbReference>
<organism evidence="5 6">
    <name type="scientific">Mycobacterium aquaticum</name>
    <dbReference type="NCBI Taxonomy" id="1927124"/>
    <lineage>
        <taxon>Bacteria</taxon>
        <taxon>Bacillati</taxon>
        <taxon>Actinomycetota</taxon>
        <taxon>Actinomycetes</taxon>
        <taxon>Mycobacteriales</taxon>
        <taxon>Mycobacteriaceae</taxon>
        <taxon>Mycobacterium</taxon>
    </lineage>
</organism>
<keyword evidence="2" id="KW-0378">Hydrolase</keyword>
<dbReference type="EMBL" id="MVHF01000029">
    <property type="protein sequence ID" value="ORA31722.1"/>
    <property type="molecule type" value="Genomic_DNA"/>
</dbReference>
<gene>
    <name evidence="5" type="ORF">BST13_24295</name>
</gene>
<dbReference type="InterPro" id="IPR003778">
    <property type="entry name" value="CT_A_B"/>
</dbReference>
<reference evidence="5 6" key="1">
    <citation type="submission" date="2017-02" db="EMBL/GenBank/DDBJ databases">
        <title>The new phylogeny of genus Mycobacterium.</title>
        <authorList>
            <person name="Tortoli E."/>
            <person name="Trovato A."/>
            <person name="Cirillo D.M."/>
        </authorList>
    </citation>
    <scope>NUCLEOTIDE SEQUENCE [LARGE SCALE GENOMIC DNA]</scope>
    <source>
        <strain evidence="5 6">RW6</strain>
    </source>
</reference>
<evidence type="ECO:0000259" key="4">
    <source>
        <dbReference type="SMART" id="SM00797"/>
    </source>
</evidence>
<dbReference type="InterPro" id="IPR052708">
    <property type="entry name" value="PxpC"/>
</dbReference>
<dbReference type="GO" id="GO:0005524">
    <property type="term" value="F:ATP binding"/>
    <property type="evidence" value="ECO:0007669"/>
    <property type="project" value="UniProtKB-KW"/>
</dbReference>
<dbReference type="PANTHER" id="PTHR43309">
    <property type="entry name" value="5-OXOPROLINASE SUBUNIT C"/>
    <property type="match status" value="1"/>
</dbReference>
<evidence type="ECO:0000256" key="2">
    <source>
        <dbReference type="ARBA" id="ARBA00022801"/>
    </source>
</evidence>
<dbReference type="Proteomes" id="UP000192448">
    <property type="component" value="Unassembled WGS sequence"/>
</dbReference>
<proteinExistence type="predicted"/>
<dbReference type="STRING" id="1927124.BST13_24295"/>
<comment type="caution">
    <text evidence="5">The sequence shown here is derived from an EMBL/GenBank/DDBJ whole genome shotgun (WGS) entry which is preliminary data.</text>
</comment>
<keyword evidence="3" id="KW-0067">ATP-binding</keyword>
<evidence type="ECO:0000313" key="5">
    <source>
        <dbReference type="EMBL" id="ORA31722.1"/>
    </source>
</evidence>
<accession>A0A1X0ANW6</accession>
<evidence type="ECO:0000256" key="3">
    <source>
        <dbReference type="ARBA" id="ARBA00022840"/>
    </source>
</evidence>
<dbReference type="SUPFAM" id="SSF50891">
    <property type="entry name" value="Cyclophilin-like"/>
    <property type="match status" value="1"/>
</dbReference>
<keyword evidence="6" id="KW-1185">Reference proteome</keyword>